<evidence type="ECO:0000313" key="2">
    <source>
        <dbReference type="Proteomes" id="UP001445472"/>
    </source>
</evidence>
<keyword evidence="2" id="KW-1185">Reference proteome</keyword>
<dbReference type="EMBL" id="JBEPBX010000037">
    <property type="protein sequence ID" value="MER6617394.1"/>
    <property type="molecule type" value="Genomic_DNA"/>
</dbReference>
<evidence type="ECO:0008006" key="3">
    <source>
        <dbReference type="Google" id="ProtNLM"/>
    </source>
</evidence>
<evidence type="ECO:0000313" key="1">
    <source>
        <dbReference type="EMBL" id="MER6617394.1"/>
    </source>
</evidence>
<dbReference type="RefSeq" id="WP_351978482.1">
    <property type="nucleotide sequence ID" value="NZ_JBEPBX010000037.1"/>
</dbReference>
<protein>
    <recommendedName>
        <fullName evidence="3">Transferase</fullName>
    </recommendedName>
</protein>
<gene>
    <name evidence="1" type="ORF">ABT276_29405</name>
</gene>
<organism evidence="1 2">
    <name type="scientific">Streptomyces xantholiticus</name>
    <dbReference type="NCBI Taxonomy" id="68285"/>
    <lineage>
        <taxon>Bacteria</taxon>
        <taxon>Bacillati</taxon>
        <taxon>Actinomycetota</taxon>
        <taxon>Actinomycetes</taxon>
        <taxon>Kitasatosporales</taxon>
        <taxon>Streptomycetaceae</taxon>
        <taxon>Streptomyces</taxon>
    </lineage>
</organism>
<accession>A0ABV1V2X5</accession>
<name>A0ABV1V2X5_9ACTN</name>
<proteinExistence type="predicted"/>
<dbReference type="Proteomes" id="UP001445472">
    <property type="component" value="Unassembled WGS sequence"/>
</dbReference>
<reference evidence="1 2" key="1">
    <citation type="submission" date="2024-06" db="EMBL/GenBank/DDBJ databases">
        <title>The Natural Products Discovery Center: Release of the First 8490 Sequenced Strains for Exploring Actinobacteria Biosynthetic Diversity.</title>
        <authorList>
            <person name="Kalkreuter E."/>
            <person name="Kautsar S.A."/>
            <person name="Yang D."/>
            <person name="Bader C.D."/>
            <person name="Teijaro C.N."/>
            <person name="Fluegel L."/>
            <person name="Davis C.M."/>
            <person name="Simpson J.R."/>
            <person name="Lauterbach L."/>
            <person name="Steele A.D."/>
            <person name="Gui C."/>
            <person name="Meng S."/>
            <person name="Li G."/>
            <person name="Viehrig K."/>
            <person name="Ye F."/>
            <person name="Su P."/>
            <person name="Kiefer A.F."/>
            <person name="Nichols A."/>
            <person name="Cepeda A.J."/>
            <person name="Yan W."/>
            <person name="Fan B."/>
            <person name="Jiang Y."/>
            <person name="Adhikari A."/>
            <person name="Zheng C.-J."/>
            <person name="Schuster L."/>
            <person name="Cowan T.M."/>
            <person name="Smanski M.J."/>
            <person name="Chevrette M.G."/>
            <person name="De Carvalho L.P.S."/>
            <person name="Shen B."/>
        </authorList>
    </citation>
    <scope>NUCLEOTIDE SEQUENCE [LARGE SCALE GENOMIC DNA]</scope>
    <source>
        <strain evidence="1 2">NPDC000837</strain>
    </source>
</reference>
<comment type="caution">
    <text evidence="1">The sequence shown here is derived from an EMBL/GenBank/DDBJ whole genome shotgun (WGS) entry which is preliminary data.</text>
</comment>
<sequence>MSMPMTSTGPIPRADCLANADGTITFDVAGGAATGTALVLKRRGGKGTADELRLPLTRSGDGAARAVLAPSVELAEGRWDVCAESGEALEAGIRDVRAIVDQDPVPGPVVVRVPYPTADGRLAVRCWVRAPHAEAGAIDLAPEQVAMSVEGVLYGAELGEGAVARARLRSGDRVHEVPVTGEGRAFGFTLPFGPLTEGAAEEQWWELWLCPAPDAAEVRISRILDDVWDKKSIFVYPKQRTAVGSAAPCYTGDNSLCVRITTEP</sequence>